<evidence type="ECO:0000256" key="1">
    <source>
        <dbReference type="SAM" id="MobiDB-lite"/>
    </source>
</evidence>
<keyword evidence="2" id="KW-0812">Transmembrane</keyword>
<feature type="region of interest" description="Disordered" evidence="1">
    <location>
        <begin position="1"/>
        <end position="51"/>
    </location>
</feature>
<evidence type="ECO:0000313" key="3">
    <source>
        <dbReference type="EMBL" id="CAG1862129.1"/>
    </source>
</evidence>
<dbReference type="InParanoid" id="A0A804I339"/>
<gene>
    <name evidence="3" type="ORF">GSMUA_70230.1</name>
</gene>
<organism evidence="4 5">
    <name type="scientific">Musa acuminata subsp. malaccensis</name>
    <name type="common">Wild banana</name>
    <name type="synonym">Musa malaccensis</name>
    <dbReference type="NCBI Taxonomy" id="214687"/>
    <lineage>
        <taxon>Eukaryota</taxon>
        <taxon>Viridiplantae</taxon>
        <taxon>Streptophyta</taxon>
        <taxon>Embryophyta</taxon>
        <taxon>Tracheophyta</taxon>
        <taxon>Spermatophyta</taxon>
        <taxon>Magnoliopsida</taxon>
        <taxon>Liliopsida</taxon>
        <taxon>Zingiberales</taxon>
        <taxon>Musaceae</taxon>
        <taxon>Musa</taxon>
    </lineage>
</organism>
<feature type="compositionally biased region" description="Low complexity" evidence="1">
    <location>
        <begin position="20"/>
        <end position="34"/>
    </location>
</feature>
<dbReference type="Gramene" id="Ma02_t15310.1">
    <property type="protein sequence ID" value="Ma02_p15310.1"/>
    <property type="gene ID" value="Ma02_g15310"/>
</dbReference>
<reference evidence="3" key="1">
    <citation type="submission" date="2021-03" db="EMBL/GenBank/DDBJ databases">
        <authorList>
            <consortium name="Genoscope - CEA"/>
            <person name="William W."/>
        </authorList>
    </citation>
    <scope>NUCLEOTIDE SEQUENCE</scope>
    <source>
        <strain evidence="3">Doubled-haploid Pahang</strain>
    </source>
</reference>
<evidence type="ECO:0000313" key="5">
    <source>
        <dbReference type="Proteomes" id="UP000012960"/>
    </source>
</evidence>
<proteinExistence type="predicted"/>
<feature type="transmembrane region" description="Helical" evidence="2">
    <location>
        <begin position="85"/>
        <end position="102"/>
    </location>
</feature>
<protein>
    <submittedName>
        <fullName evidence="3">(wild Malaysian banana) hypothetical protein</fullName>
    </submittedName>
</protein>
<keyword evidence="2" id="KW-1133">Transmembrane helix</keyword>
<dbReference type="EnsemblPlants" id="Ma02_t15310.1">
    <property type="protein sequence ID" value="Ma02_p15310.1"/>
    <property type="gene ID" value="Ma02_g15310"/>
</dbReference>
<evidence type="ECO:0000313" key="4">
    <source>
        <dbReference type="EnsemblPlants" id="Ma02_p15310.1"/>
    </source>
</evidence>
<dbReference type="Proteomes" id="UP000012960">
    <property type="component" value="Unplaced"/>
</dbReference>
<reference evidence="4" key="2">
    <citation type="submission" date="2021-05" db="UniProtKB">
        <authorList>
            <consortium name="EnsemblPlants"/>
        </authorList>
    </citation>
    <scope>IDENTIFICATION</scope>
    <source>
        <strain evidence="4">subsp. malaccensis</strain>
    </source>
</reference>
<accession>A0A804I339</accession>
<dbReference type="AlphaFoldDB" id="A0A804I339"/>
<name>A0A804I339_MUSAM</name>
<keyword evidence="5" id="KW-1185">Reference proteome</keyword>
<dbReference type="EMBL" id="HG996467">
    <property type="protein sequence ID" value="CAG1862129.1"/>
    <property type="molecule type" value="Genomic_DNA"/>
</dbReference>
<sequence length="123" mass="13572">MSETPFLRARSSSARATVGSPYPVSESTPTSSSSGNRVLGLRIPHRSGGPGEAADPRHFVLMVWPTFSHACALFIRSVAILAQCFHAVFLVLGMISFSYFLLRSFRYAGNSRETTSSRYFHRP</sequence>
<keyword evidence="2" id="KW-0472">Membrane</keyword>
<evidence type="ECO:0000256" key="2">
    <source>
        <dbReference type="SAM" id="Phobius"/>
    </source>
</evidence>